<sequence>MSKFFFISKKDAFHICDKSQYKESTIWEKFKLMIRCLFCDATRHYVNRNTKLTEAIKTSKLDCLSHHERQLLNERLKKKLKDEV</sequence>
<evidence type="ECO:0000313" key="1">
    <source>
        <dbReference type="EMBL" id="TDU33791.1"/>
    </source>
</evidence>
<dbReference type="Proteomes" id="UP000294689">
    <property type="component" value="Unassembled WGS sequence"/>
</dbReference>
<name>A0A4R7PJ31_9FLAO</name>
<protein>
    <recommendedName>
        <fullName evidence="3">Glycine dehydrogenase</fullName>
    </recommendedName>
</protein>
<reference evidence="1 2" key="1">
    <citation type="submission" date="2019-03" db="EMBL/GenBank/DDBJ databases">
        <title>Genomic Encyclopedia of Archaeal and Bacterial Type Strains, Phase II (KMG-II): from individual species to whole genera.</title>
        <authorList>
            <person name="Goeker M."/>
        </authorList>
    </citation>
    <scope>NUCLEOTIDE SEQUENCE [LARGE SCALE GENOMIC DNA]</scope>
    <source>
        <strain evidence="1 2">DSM 28135</strain>
    </source>
</reference>
<dbReference type="OrthoDB" id="1262821at2"/>
<organism evidence="1 2">
    <name type="scientific">Gelidibacter sediminis</name>
    <dbReference type="NCBI Taxonomy" id="1608710"/>
    <lineage>
        <taxon>Bacteria</taxon>
        <taxon>Pseudomonadati</taxon>
        <taxon>Bacteroidota</taxon>
        <taxon>Flavobacteriia</taxon>
        <taxon>Flavobacteriales</taxon>
        <taxon>Flavobacteriaceae</taxon>
        <taxon>Gelidibacter</taxon>
    </lineage>
</organism>
<evidence type="ECO:0000313" key="2">
    <source>
        <dbReference type="Proteomes" id="UP000294689"/>
    </source>
</evidence>
<proteinExistence type="predicted"/>
<gene>
    <name evidence="1" type="ORF">BXY82_3089</name>
</gene>
<keyword evidence="2" id="KW-1185">Reference proteome</keyword>
<dbReference type="RefSeq" id="WP_133759056.1">
    <property type="nucleotide sequence ID" value="NZ_SOBW01000011.1"/>
</dbReference>
<dbReference type="AlphaFoldDB" id="A0A4R7PJ31"/>
<dbReference type="EMBL" id="SOBW01000011">
    <property type="protein sequence ID" value="TDU33791.1"/>
    <property type="molecule type" value="Genomic_DNA"/>
</dbReference>
<evidence type="ECO:0008006" key="3">
    <source>
        <dbReference type="Google" id="ProtNLM"/>
    </source>
</evidence>
<accession>A0A4R7PJ31</accession>
<comment type="caution">
    <text evidence="1">The sequence shown here is derived from an EMBL/GenBank/DDBJ whole genome shotgun (WGS) entry which is preliminary data.</text>
</comment>